<evidence type="ECO:0000256" key="1">
    <source>
        <dbReference type="ARBA" id="ARBA00022786"/>
    </source>
</evidence>
<feature type="compositionally biased region" description="Low complexity" evidence="2">
    <location>
        <begin position="39"/>
        <end position="49"/>
    </location>
</feature>
<evidence type="ECO:0000313" key="5">
    <source>
        <dbReference type="Proteomes" id="UP001063166"/>
    </source>
</evidence>
<dbReference type="GO" id="GO:0005737">
    <property type="term" value="C:cytoplasm"/>
    <property type="evidence" value="ECO:0007669"/>
    <property type="project" value="TreeGrafter"/>
</dbReference>
<comment type="caution">
    <text evidence="4">The sequence shown here is derived from an EMBL/GenBank/DDBJ whole genome shotgun (WGS) entry which is preliminary data.</text>
</comment>
<dbReference type="InterPro" id="IPR001810">
    <property type="entry name" value="F-box_dom"/>
</dbReference>
<dbReference type="InterPro" id="IPR036047">
    <property type="entry name" value="F-box-like_dom_sf"/>
</dbReference>
<dbReference type="Pfam" id="PF19270">
    <property type="entry name" value="FBO_C"/>
    <property type="match status" value="1"/>
</dbReference>
<dbReference type="PANTHER" id="PTHR12874">
    <property type="entry name" value="F-BOX ONLY PROTEIN 48-RELATED"/>
    <property type="match status" value="1"/>
</dbReference>
<sequence>MQSTAPSIPAEAEPQELARFRAEWIAELQSRKAAAGKVTASAESTSAESPPGKGKTAAKSPGQTHPGSLTPTIAGIPPALATFTPSAHLAESSLPRKLASALSIYHRAVEHEQSGELDDALVLYRQAFRMDAHVDRIYHREEMLASIAEAQQQPIQTVTPVVPEASVEELATKVQHSLAVKPRDGAAAVRVTGTLATLIEKFPSDLSFQPEVEEEPVHLHKLADELLIMILRKLDPTSVERFASVSRKARILTLESALWRNFVKATYKPPQVPDIAVVTSALERCLFDYRRVYIEQPRVRLDGVYIATCHYVRAGLSENSWVNISHLITYHRYLRFFSNGQVLSLLANEEHPPQQIIPLLKPTLRMKGFYIGTWQLSGTTIYLSNLMDASGRFPLPTDEKPQAAAEPGDGARYTFGMTLSLASRPLGRWNKLHIEAYNSVNLETGDINPVALKHERPFWFSKVRSYSLY</sequence>
<keyword evidence="5" id="KW-1185">Reference proteome</keyword>
<dbReference type="Pfam" id="PF12937">
    <property type="entry name" value="F-box-like"/>
    <property type="match status" value="1"/>
</dbReference>
<feature type="compositionally biased region" description="Polar residues" evidence="2">
    <location>
        <begin position="61"/>
        <end position="71"/>
    </location>
</feature>
<reference evidence="4" key="1">
    <citation type="submission" date="2022-07" db="EMBL/GenBank/DDBJ databases">
        <title>The genome of Lyophyllum shimeji provides insight into the initial evolution of ectomycorrhizal fungal genome.</title>
        <authorList>
            <person name="Kobayashi Y."/>
            <person name="Shibata T."/>
            <person name="Hirakawa H."/>
            <person name="Shigenobu S."/>
            <person name="Nishiyama T."/>
            <person name="Yamada A."/>
            <person name="Hasebe M."/>
            <person name="Kawaguchi M."/>
        </authorList>
    </citation>
    <scope>NUCLEOTIDE SEQUENCE</scope>
    <source>
        <strain evidence="4">AT787</strain>
    </source>
</reference>
<protein>
    <submittedName>
        <fullName evidence="4">F-Box protein</fullName>
    </submittedName>
</protein>
<dbReference type="AlphaFoldDB" id="A0A9P3PUT2"/>
<evidence type="ECO:0000259" key="3">
    <source>
        <dbReference type="PROSITE" id="PS50181"/>
    </source>
</evidence>
<dbReference type="GO" id="GO:0019005">
    <property type="term" value="C:SCF ubiquitin ligase complex"/>
    <property type="evidence" value="ECO:0007669"/>
    <property type="project" value="TreeGrafter"/>
</dbReference>
<name>A0A9P3PUT2_LYOSH</name>
<dbReference type="GO" id="GO:0031146">
    <property type="term" value="P:SCF-dependent proteasomal ubiquitin-dependent protein catabolic process"/>
    <property type="evidence" value="ECO:0007669"/>
    <property type="project" value="TreeGrafter"/>
</dbReference>
<dbReference type="Proteomes" id="UP001063166">
    <property type="component" value="Unassembled WGS sequence"/>
</dbReference>
<dbReference type="SUPFAM" id="SSF81383">
    <property type="entry name" value="F-box domain"/>
    <property type="match status" value="1"/>
</dbReference>
<gene>
    <name evidence="4" type="ORF">LshimejAT787_1005440</name>
</gene>
<dbReference type="PANTHER" id="PTHR12874:SF9">
    <property type="entry name" value="F-BOX ONLY PROTEIN 48"/>
    <property type="match status" value="1"/>
</dbReference>
<organism evidence="4 5">
    <name type="scientific">Lyophyllum shimeji</name>
    <name type="common">Hon-shimeji</name>
    <name type="synonym">Tricholoma shimeji</name>
    <dbReference type="NCBI Taxonomy" id="47721"/>
    <lineage>
        <taxon>Eukaryota</taxon>
        <taxon>Fungi</taxon>
        <taxon>Dikarya</taxon>
        <taxon>Basidiomycota</taxon>
        <taxon>Agaricomycotina</taxon>
        <taxon>Agaricomycetes</taxon>
        <taxon>Agaricomycetidae</taxon>
        <taxon>Agaricales</taxon>
        <taxon>Tricholomatineae</taxon>
        <taxon>Lyophyllaceae</taxon>
        <taxon>Lyophyllum</taxon>
    </lineage>
</organism>
<dbReference type="OrthoDB" id="2117972at2759"/>
<evidence type="ECO:0000256" key="2">
    <source>
        <dbReference type="SAM" id="MobiDB-lite"/>
    </source>
</evidence>
<dbReference type="PROSITE" id="PS50181">
    <property type="entry name" value="FBOX"/>
    <property type="match status" value="1"/>
</dbReference>
<feature type="region of interest" description="Disordered" evidence="2">
    <location>
        <begin position="35"/>
        <end position="76"/>
    </location>
</feature>
<accession>A0A9P3PUT2</accession>
<keyword evidence="1" id="KW-0833">Ubl conjugation pathway</keyword>
<dbReference type="EMBL" id="BRPK01000010">
    <property type="protein sequence ID" value="GLB41944.1"/>
    <property type="molecule type" value="Genomic_DNA"/>
</dbReference>
<feature type="domain" description="F-box" evidence="3">
    <location>
        <begin position="216"/>
        <end position="262"/>
    </location>
</feature>
<dbReference type="InterPro" id="IPR045464">
    <property type="entry name" value="Hrt3/FBXO9_C"/>
</dbReference>
<dbReference type="Gene3D" id="1.20.1280.50">
    <property type="match status" value="1"/>
</dbReference>
<evidence type="ECO:0000313" key="4">
    <source>
        <dbReference type="EMBL" id="GLB41944.1"/>
    </source>
</evidence>
<proteinExistence type="predicted"/>